<dbReference type="AlphaFoldDB" id="A0A931J0S7"/>
<organism evidence="2 3">
    <name type="scientific">Inhella proteolytica</name>
    <dbReference type="NCBI Taxonomy" id="2795029"/>
    <lineage>
        <taxon>Bacteria</taxon>
        <taxon>Pseudomonadati</taxon>
        <taxon>Pseudomonadota</taxon>
        <taxon>Betaproteobacteria</taxon>
        <taxon>Burkholderiales</taxon>
        <taxon>Sphaerotilaceae</taxon>
        <taxon>Inhella</taxon>
    </lineage>
</organism>
<dbReference type="Proteomes" id="UP000613266">
    <property type="component" value="Unassembled WGS sequence"/>
</dbReference>
<comment type="caution">
    <text evidence="2">The sequence shown here is derived from an EMBL/GenBank/DDBJ whole genome shotgun (WGS) entry which is preliminary data.</text>
</comment>
<proteinExistence type="predicted"/>
<evidence type="ECO:0000313" key="3">
    <source>
        <dbReference type="Proteomes" id="UP000613266"/>
    </source>
</evidence>
<protein>
    <recommendedName>
        <fullName evidence="1">Glycosyl transferase family 4 domain-containing protein</fullName>
    </recommendedName>
</protein>
<evidence type="ECO:0000259" key="1">
    <source>
        <dbReference type="Pfam" id="PF12000"/>
    </source>
</evidence>
<dbReference type="EMBL" id="JAEDAK010000001">
    <property type="protein sequence ID" value="MBH9575548.1"/>
    <property type="molecule type" value="Genomic_DNA"/>
</dbReference>
<sequence>MPRANAAAQQAALPDPQTCLRRTEDAVLHGPAVARILLNLQWKGWRPGAILAQHGWAETLYAKAVFPSDRRVGHCKCMRGCTRRSWVQILWLTTQGCEAGVQSIAEGGCRNPRRVAAPIEFDSLREYIPTD</sequence>
<accession>A0A931J0S7</accession>
<dbReference type="Pfam" id="PF12000">
    <property type="entry name" value="Glyco_trans_4_3"/>
    <property type="match status" value="1"/>
</dbReference>
<gene>
    <name evidence="2" type="ORF">I7X39_01395</name>
</gene>
<dbReference type="InterPro" id="IPR022623">
    <property type="entry name" value="Glyco_trans_4"/>
</dbReference>
<reference evidence="2" key="1">
    <citation type="submission" date="2020-12" db="EMBL/GenBank/DDBJ databases">
        <title>The genome sequence of Inhella sp. 1Y17.</title>
        <authorList>
            <person name="Liu Y."/>
        </authorList>
    </citation>
    <scope>NUCLEOTIDE SEQUENCE</scope>
    <source>
        <strain evidence="2">1Y17</strain>
    </source>
</reference>
<keyword evidence="3" id="KW-1185">Reference proteome</keyword>
<feature type="domain" description="Glycosyl transferase family 4" evidence="1">
    <location>
        <begin position="8"/>
        <end position="75"/>
    </location>
</feature>
<name>A0A931J0S7_9BURK</name>
<evidence type="ECO:0000313" key="2">
    <source>
        <dbReference type="EMBL" id="MBH9575548.1"/>
    </source>
</evidence>